<dbReference type="Proteomes" id="UP000182658">
    <property type="component" value="Unassembled WGS sequence"/>
</dbReference>
<evidence type="ECO:0000259" key="1">
    <source>
        <dbReference type="Pfam" id="PF06985"/>
    </source>
</evidence>
<dbReference type="OrthoDB" id="2958217at2759"/>
<dbReference type="PANTHER" id="PTHR33112">
    <property type="entry name" value="DOMAIN PROTEIN, PUTATIVE-RELATED"/>
    <property type="match status" value="1"/>
</dbReference>
<protein>
    <submittedName>
        <fullName evidence="2">HET-domain-containing protein</fullName>
    </submittedName>
</protein>
<dbReference type="PANTHER" id="PTHR33112:SF16">
    <property type="entry name" value="HETEROKARYON INCOMPATIBILITY DOMAIN-CONTAINING PROTEIN"/>
    <property type="match status" value="1"/>
</dbReference>
<organism evidence="2 3">
    <name type="scientific">Coniochaeta ligniaria NRRL 30616</name>
    <dbReference type="NCBI Taxonomy" id="1408157"/>
    <lineage>
        <taxon>Eukaryota</taxon>
        <taxon>Fungi</taxon>
        <taxon>Dikarya</taxon>
        <taxon>Ascomycota</taxon>
        <taxon>Pezizomycotina</taxon>
        <taxon>Sordariomycetes</taxon>
        <taxon>Sordariomycetidae</taxon>
        <taxon>Coniochaetales</taxon>
        <taxon>Coniochaetaceae</taxon>
        <taxon>Coniochaeta</taxon>
    </lineage>
</organism>
<accession>A0A1J7JRH1</accession>
<sequence>MDDMESSDGKGTSATCARFCERCQVLPFNDAGMLVSADGTQLAFEPRDKLHKLFLYKFEDTYPDVPCLDASAQSGCGFCRYLTEILQTTELRAEIEKEIGQKDSRTFTISLHYIAAALEDRVPRPGLTFLNVELCFGSTSTAPWSLLSSIDSTSANISSWLALRESSPSNRLNDKTTRWIADMINRCCTNHRHPIVDPTIYRGFCPERLIQVGKDTTKLVLRADILKGGKNGMFETPKYMALSYCWGSAEAARQQLKTDKTSITSRLAGICESEMTSVLRDAVAVARALSIPYLWVDSLCILQDETDRSDWERQCSQMCSIYGCAFVTVCALASASCTEGFLLNSQPEIHIPFQSAVNTGICGTYRLKLLGASRSYRRADGIVERFEDENTSRWNKRGWTIQESISSSRLLFFGNSGVHFQCPGGSQSCGGEYFEGRTDNSLAYVGAQAGNCKELYDEWLGLVETASSRKDGFTNPTDILPALSGLARVFREALGVPERDYVAGLWKSDLFRSLIWHNTGREGAKNTNLQQHLRHVIVRPYIAPSWSWASGVRTLDCLVAHHAGIHDPRQESGLECVTKPKHSDALGEVEGGYLHIKGKIHELPPMFLFRVKRFIHIIHPDYAPWQLSTRGLYVAQCQLDWTPETDKEPTGGLHMILVGSAVVVPRSEWWTDDSSTDEDATSIGTYESGDSKVSIREATGKKLKLLEDATDGEEGSPDDNSCEADRLAYGLLISPSSTLAGKYYRVGVFYSEPKGRGGLRFFNNCDTRTVEII</sequence>
<keyword evidence="3" id="KW-1185">Reference proteome</keyword>
<evidence type="ECO:0000313" key="3">
    <source>
        <dbReference type="Proteomes" id="UP000182658"/>
    </source>
</evidence>
<dbReference type="AlphaFoldDB" id="A0A1J7JRH1"/>
<dbReference type="Pfam" id="PF06985">
    <property type="entry name" value="HET"/>
    <property type="match status" value="1"/>
</dbReference>
<name>A0A1J7JRH1_9PEZI</name>
<feature type="domain" description="Heterokaryon incompatibility" evidence="1">
    <location>
        <begin position="239"/>
        <end position="403"/>
    </location>
</feature>
<proteinExistence type="predicted"/>
<dbReference type="EMBL" id="KV875095">
    <property type="protein sequence ID" value="OIW32576.1"/>
    <property type="molecule type" value="Genomic_DNA"/>
</dbReference>
<dbReference type="STRING" id="1408157.A0A1J7JRH1"/>
<evidence type="ECO:0000313" key="2">
    <source>
        <dbReference type="EMBL" id="OIW32576.1"/>
    </source>
</evidence>
<reference evidence="2 3" key="1">
    <citation type="submission" date="2016-10" db="EMBL/GenBank/DDBJ databases">
        <title>Draft genome sequence of Coniochaeta ligniaria NRRL30616, a lignocellulolytic fungus for bioabatement of inhibitors in plant biomass hydrolysates.</title>
        <authorList>
            <consortium name="DOE Joint Genome Institute"/>
            <person name="Jimenez D.J."/>
            <person name="Hector R.E."/>
            <person name="Riley R."/>
            <person name="Sun H."/>
            <person name="Grigoriev I.V."/>
            <person name="Van Elsas J.D."/>
            <person name="Nichols N.N."/>
        </authorList>
    </citation>
    <scope>NUCLEOTIDE SEQUENCE [LARGE SCALE GENOMIC DNA]</scope>
    <source>
        <strain evidence="2 3">NRRL 30616</strain>
    </source>
</reference>
<dbReference type="InParanoid" id="A0A1J7JRH1"/>
<gene>
    <name evidence="2" type="ORF">CONLIGDRAFT_274224</name>
</gene>
<dbReference type="InterPro" id="IPR010730">
    <property type="entry name" value="HET"/>
</dbReference>